<evidence type="ECO:0000313" key="1">
    <source>
        <dbReference type="EMBL" id="BES89483.1"/>
    </source>
</evidence>
<sequence>MCWWWDLVAGGSDASDEPCQTKRDAGVHVTVTLPSRDRASWGQQHRSIYVIGHRLSRSCRQSILSSLGKQESFLKPAPLEGKSE</sequence>
<organism evidence="1 2">
    <name type="scientific">Nesidiocoris tenuis</name>
    <dbReference type="NCBI Taxonomy" id="355587"/>
    <lineage>
        <taxon>Eukaryota</taxon>
        <taxon>Metazoa</taxon>
        <taxon>Ecdysozoa</taxon>
        <taxon>Arthropoda</taxon>
        <taxon>Hexapoda</taxon>
        <taxon>Insecta</taxon>
        <taxon>Pterygota</taxon>
        <taxon>Neoptera</taxon>
        <taxon>Paraneoptera</taxon>
        <taxon>Hemiptera</taxon>
        <taxon>Heteroptera</taxon>
        <taxon>Panheteroptera</taxon>
        <taxon>Cimicomorpha</taxon>
        <taxon>Miridae</taxon>
        <taxon>Dicyphina</taxon>
        <taxon>Nesidiocoris</taxon>
    </lineage>
</organism>
<evidence type="ECO:0000313" key="2">
    <source>
        <dbReference type="Proteomes" id="UP001307889"/>
    </source>
</evidence>
<dbReference type="EMBL" id="AP028909">
    <property type="protein sequence ID" value="BES89483.1"/>
    <property type="molecule type" value="Genomic_DNA"/>
</dbReference>
<accession>A0ABN7ABU1</accession>
<protein>
    <submittedName>
        <fullName evidence="1">Uncharacterized protein</fullName>
    </submittedName>
</protein>
<proteinExistence type="predicted"/>
<gene>
    <name evidence="1" type="ORF">NTJ_02290</name>
</gene>
<name>A0ABN7ABU1_9HEMI</name>
<dbReference type="Proteomes" id="UP001307889">
    <property type="component" value="Chromosome 1"/>
</dbReference>
<reference evidence="1 2" key="1">
    <citation type="submission" date="2023-09" db="EMBL/GenBank/DDBJ databases">
        <title>Nesidiocoris tenuis whole genome shotgun sequence.</title>
        <authorList>
            <person name="Shibata T."/>
            <person name="Shimoda M."/>
            <person name="Kobayashi T."/>
            <person name="Uehara T."/>
        </authorList>
    </citation>
    <scope>NUCLEOTIDE SEQUENCE [LARGE SCALE GENOMIC DNA]</scope>
    <source>
        <strain evidence="1 2">Japan</strain>
    </source>
</reference>
<keyword evidence="2" id="KW-1185">Reference proteome</keyword>